<feature type="non-terminal residue" evidence="3">
    <location>
        <position position="1"/>
    </location>
</feature>
<feature type="transmembrane region" description="Helical" evidence="1">
    <location>
        <begin position="445"/>
        <end position="462"/>
    </location>
</feature>
<dbReference type="AlphaFoldDB" id="A0A821QAF2"/>
<dbReference type="InterPro" id="IPR036514">
    <property type="entry name" value="SGNH_hydro_sf"/>
</dbReference>
<evidence type="ECO:0000313" key="3">
    <source>
        <dbReference type="EMBL" id="CAF4822271.1"/>
    </source>
</evidence>
<keyword evidence="1" id="KW-0472">Membrane</keyword>
<dbReference type="InterPro" id="IPR013830">
    <property type="entry name" value="SGNH_hydro"/>
</dbReference>
<keyword evidence="1" id="KW-0812">Transmembrane</keyword>
<protein>
    <recommendedName>
        <fullName evidence="2">SGNH hydrolase-type esterase domain-containing protein</fullName>
    </recommendedName>
</protein>
<evidence type="ECO:0000313" key="4">
    <source>
        <dbReference type="Proteomes" id="UP000663838"/>
    </source>
</evidence>
<gene>
    <name evidence="3" type="ORF">TOA249_LOCUS24663</name>
</gene>
<evidence type="ECO:0000256" key="1">
    <source>
        <dbReference type="SAM" id="Phobius"/>
    </source>
</evidence>
<dbReference type="EMBL" id="CAJOBS010002549">
    <property type="protein sequence ID" value="CAF4822271.1"/>
    <property type="molecule type" value="Genomic_DNA"/>
</dbReference>
<evidence type="ECO:0000259" key="2">
    <source>
        <dbReference type="Pfam" id="PF13472"/>
    </source>
</evidence>
<dbReference type="SUPFAM" id="SSF52266">
    <property type="entry name" value="SGNH hydrolase"/>
    <property type="match status" value="1"/>
</dbReference>
<comment type="caution">
    <text evidence="3">The sequence shown here is derived from an EMBL/GenBank/DDBJ whole genome shotgun (WGS) entry which is preliminary data.</text>
</comment>
<accession>A0A821QAF2</accession>
<dbReference type="Proteomes" id="UP000663838">
    <property type="component" value="Unassembled WGS sequence"/>
</dbReference>
<reference evidence="3" key="1">
    <citation type="submission" date="2021-02" db="EMBL/GenBank/DDBJ databases">
        <authorList>
            <person name="Nowell W R."/>
        </authorList>
    </citation>
    <scope>NUCLEOTIDE SEQUENCE</scope>
</reference>
<organism evidence="3 4">
    <name type="scientific">Rotaria socialis</name>
    <dbReference type="NCBI Taxonomy" id="392032"/>
    <lineage>
        <taxon>Eukaryota</taxon>
        <taxon>Metazoa</taxon>
        <taxon>Spiralia</taxon>
        <taxon>Gnathifera</taxon>
        <taxon>Rotifera</taxon>
        <taxon>Eurotatoria</taxon>
        <taxon>Bdelloidea</taxon>
        <taxon>Philodinida</taxon>
        <taxon>Philodinidae</taxon>
        <taxon>Rotaria</taxon>
    </lineage>
</organism>
<dbReference type="Gene3D" id="3.40.50.1110">
    <property type="entry name" value="SGNH hydrolase"/>
    <property type="match status" value="1"/>
</dbReference>
<proteinExistence type="predicted"/>
<dbReference type="Pfam" id="PF13472">
    <property type="entry name" value="Lipase_GDSL_2"/>
    <property type="match status" value="1"/>
</dbReference>
<name>A0A821QAF2_9BILA</name>
<keyword evidence="1" id="KW-1133">Transmembrane helix</keyword>
<feature type="domain" description="SGNH hydrolase-type esterase" evidence="2">
    <location>
        <begin position="266"/>
        <end position="422"/>
    </location>
</feature>
<sequence length="463" mass="53189">HLVEQLQLLKTHYEKANKKLATKKMITELDVIYQKIENVNEHRMIKQQMNAIQGWMNSKIGDGVTSSLRENKFEGQTSLVLERLSNINRFILRGRFPSTPVELRGLWCISEQNISQQTYTQQLGQAFFYNNETFTINFLIDIRFTWLNHFLAINDTDGKGNYQVFTDTTQGPPQFINVSSCFWRQLLPNGDLLWGRQSNGTCTPTFENETGPIATLYTRNNPNCQLFNDEGSFESLTDTAYESELLRFDQLLIKEKRKTVVFFGSSSFRLWPTLSKDFADVPIGVINRGFGGSSLKECWQQFKRIVLPLEPTALIVYAGENDVAANETASAVFSYFQQFIPTVRRFYPSLPIAYISIKPSPSRVGKLAIMNDTNNRIRDSIKNLINVDYIDVFSLMLTSDNKPRPELFGPDELHMNAEGYAIWTPLVKDFLKKKGIISNADRNQYSFILMTLIAFVCHFILFQ</sequence>